<dbReference type="Gene3D" id="1.50.10.10">
    <property type="match status" value="1"/>
</dbReference>
<gene>
    <name evidence="3" type="ORF">KE626_16905</name>
</gene>
<keyword evidence="1 3" id="KW-0378">Hydrolase</keyword>
<dbReference type="InterPro" id="IPR008928">
    <property type="entry name" value="6-hairpin_glycosidase_sf"/>
</dbReference>
<feature type="chain" id="PRO_5045757223" evidence="2">
    <location>
        <begin position="23"/>
        <end position="392"/>
    </location>
</feature>
<comment type="caution">
    <text evidence="3">The sequence shown here is derived from an EMBL/GenBank/DDBJ whole genome shotgun (WGS) entry which is preliminary data.</text>
</comment>
<dbReference type="RefSeq" id="WP_211974101.1">
    <property type="nucleotide sequence ID" value="NZ_CBFHAM010000024.1"/>
</dbReference>
<evidence type="ECO:0000256" key="1">
    <source>
        <dbReference type="ARBA" id="ARBA00022801"/>
    </source>
</evidence>
<sequence length="392" mass="44042">MHFKKTLLITGLFAINALSARAQTGAAGMAATVMRIWKDSLTMQPGTPVKWNYDQGVILDGFTGLWKRTGDPRYLRYMQKSMDFFVEDNGDIRTYRLMDYNIDNIKNGHALLTLYKATGNNKYKLAAAHLREQLKGQPRTSDGGFWHKQRYPWQMWLDGLYMGEPFYAAYAALFHEDSSFRDITRQFVLMETHARDARTGLLYHAWDESRQQRWANKVTGQSPNFWGRAMGWYAMALVDALDYYPAGDPGKDSLIAILNRTAAAVGKYQDTATGCWFQVLDKAGSKGNYVEASASCMFVYALAKGVRLGYLPASYRKVAAKGYAGILQQFIKKNKEGDITLAGTVSVAGLGGEPYRDGSYEYYLSEKVIDNDPKGVGAYLLAANEMEMTTKK</sequence>
<dbReference type="Pfam" id="PF07470">
    <property type="entry name" value="Glyco_hydro_88"/>
    <property type="match status" value="1"/>
</dbReference>
<organism evidence="3 4">
    <name type="scientific">Chitinophaga hostae</name>
    <dbReference type="NCBI Taxonomy" id="2831022"/>
    <lineage>
        <taxon>Bacteria</taxon>
        <taxon>Pseudomonadati</taxon>
        <taxon>Bacteroidota</taxon>
        <taxon>Chitinophagia</taxon>
        <taxon>Chitinophagales</taxon>
        <taxon>Chitinophagaceae</taxon>
        <taxon>Chitinophaga</taxon>
    </lineage>
</organism>
<evidence type="ECO:0000313" key="4">
    <source>
        <dbReference type="Proteomes" id="UP000676386"/>
    </source>
</evidence>
<dbReference type="GO" id="GO:0016787">
    <property type="term" value="F:hydrolase activity"/>
    <property type="evidence" value="ECO:0007669"/>
    <property type="project" value="UniProtKB-KW"/>
</dbReference>
<dbReference type="Proteomes" id="UP000676386">
    <property type="component" value="Unassembled WGS sequence"/>
</dbReference>
<feature type="signal peptide" evidence="2">
    <location>
        <begin position="1"/>
        <end position="22"/>
    </location>
</feature>
<keyword evidence="4" id="KW-1185">Reference proteome</keyword>
<proteinExistence type="predicted"/>
<dbReference type="InterPro" id="IPR010905">
    <property type="entry name" value="Glyco_hydro_88"/>
</dbReference>
<evidence type="ECO:0000256" key="2">
    <source>
        <dbReference type="SAM" id="SignalP"/>
    </source>
</evidence>
<dbReference type="PANTHER" id="PTHR33886">
    <property type="entry name" value="UNSATURATED RHAMNOGALACTURONAN HYDROLASE (EUROFUNG)"/>
    <property type="match status" value="1"/>
</dbReference>
<dbReference type="InterPro" id="IPR052043">
    <property type="entry name" value="PolySaccharide_Degr_Enz"/>
</dbReference>
<evidence type="ECO:0000313" key="3">
    <source>
        <dbReference type="EMBL" id="MBS0029003.1"/>
    </source>
</evidence>
<name>A0ABS5J194_9BACT</name>
<dbReference type="EMBL" id="JAGTXB010000007">
    <property type="protein sequence ID" value="MBS0029003.1"/>
    <property type="molecule type" value="Genomic_DNA"/>
</dbReference>
<accession>A0ABS5J194</accession>
<dbReference type="SUPFAM" id="SSF48208">
    <property type="entry name" value="Six-hairpin glycosidases"/>
    <property type="match status" value="1"/>
</dbReference>
<keyword evidence="2" id="KW-0732">Signal</keyword>
<dbReference type="InterPro" id="IPR012341">
    <property type="entry name" value="6hp_glycosidase-like_sf"/>
</dbReference>
<protein>
    <submittedName>
        <fullName evidence="3">Glycoside hydrolase family 88 protein</fullName>
    </submittedName>
</protein>
<reference evidence="3 4" key="1">
    <citation type="submission" date="2021-04" db="EMBL/GenBank/DDBJ databases">
        <title>Chitinophaga sp. nov., isolated from the rhizosphere soil.</title>
        <authorList>
            <person name="He S."/>
        </authorList>
    </citation>
    <scope>NUCLEOTIDE SEQUENCE [LARGE SCALE GENOMIC DNA]</scope>
    <source>
        <strain evidence="3 4">2R12</strain>
    </source>
</reference>
<dbReference type="PANTHER" id="PTHR33886:SF8">
    <property type="entry name" value="UNSATURATED RHAMNOGALACTURONAN HYDROLASE (EUROFUNG)"/>
    <property type="match status" value="1"/>
</dbReference>